<feature type="transmembrane region" description="Helical" evidence="8">
    <location>
        <begin position="238"/>
        <end position="271"/>
    </location>
</feature>
<keyword evidence="5 8" id="KW-1133">Transmembrane helix</keyword>
<feature type="transmembrane region" description="Helical" evidence="8">
    <location>
        <begin position="34"/>
        <end position="52"/>
    </location>
</feature>
<protein>
    <submittedName>
        <fullName evidence="10">Cation transporter</fullName>
    </submittedName>
</protein>
<feature type="transmembrane region" description="Helical" evidence="8">
    <location>
        <begin position="89"/>
        <end position="113"/>
    </location>
</feature>
<keyword evidence="3" id="KW-0813">Transport</keyword>
<evidence type="ECO:0000259" key="9">
    <source>
        <dbReference type="PROSITE" id="PS50042"/>
    </source>
</evidence>
<gene>
    <name evidence="10" type="ORF">AW736_14045</name>
</gene>
<evidence type="ECO:0000313" key="11">
    <source>
        <dbReference type="Proteomes" id="UP000078486"/>
    </source>
</evidence>
<dbReference type="SUPFAM" id="SSF51206">
    <property type="entry name" value="cAMP-binding domain-like"/>
    <property type="match status" value="1"/>
</dbReference>
<evidence type="ECO:0000256" key="3">
    <source>
        <dbReference type="ARBA" id="ARBA00022448"/>
    </source>
</evidence>
<sequence length="596" mass="63202">MPTHDIALIVTLAAGFVLAFVFGFAVSKVSLPPLVGYLLAGVVIGPFTPGFVADTALAGQLAEIGVMLLMFGVGLHFSMSDLMAVRRIAILGAVAQIAVAMALGAGLAVLWGWGLGGGIMFGLCLSVASTVVLLRALDERNLVDSPNGRIAVGWLIVEDLAMVLVLVLLPAFTELLGGQAPGTEHGADGAAGAHGLTFTLAVTLLKVGAFVALAMILGPRVVPWVLRQVARTGSRELFTLAVLAVALGIAYGATRVFGVSFALGAFFAGMVLNGSDFSHKAATNSLPLQDAFAVLFFVSVGMLFDPMIIVREPLMLAGVLLVILIGKTLAAAGIVLVLGYPLSTAFLVAASLAQVGEFSFILGGLGISCKLLPSDGLSLILGGSLFSITFSPLVFQAADALAARILKNAAWKTRFETSRRERFVRIQKDFDDARERARKKAAARKTVSPEQLAERFPLFSGLAPEQREVVALHFNTVEAQPGQRIIRAGDEADTAYFIASGEVEISVTGRKIKLQAGDFFGEMALLSKARRTADVTAIDYTQLLRLSRADFLRFMKKHPDIRDHVTALAHERETMNRTQPPFGETSAPESSESRAV</sequence>
<feature type="transmembrane region" description="Helical" evidence="8">
    <location>
        <begin position="150"/>
        <end position="172"/>
    </location>
</feature>
<feature type="transmembrane region" description="Helical" evidence="8">
    <location>
        <begin position="291"/>
        <end position="310"/>
    </location>
</feature>
<dbReference type="CDD" id="cd00038">
    <property type="entry name" value="CAP_ED"/>
    <property type="match status" value="1"/>
</dbReference>
<accession>A0A178IHY4</accession>
<feature type="transmembrane region" description="Helical" evidence="8">
    <location>
        <begin position="192"/>
        <end position="217"/>
    </location>
</feature>
<dbReference type="STRING" id="1184151.AW736_14045"/>
<feature type="transmembrane region" description="Helical" evidence="8">
    <location>
        <begin position="58"/>
        <end position="77"/>
    </location>
</feature>
<dbReference type="InterPro" id="IPR038770">
    <property type="entry name" value="Na+/solute_symporter_sf"/>
</dbReference>
<dbReference type="SMART" id="SM00100">
    <property type="entry name" value="cNMP"/>
    <property type="match status" value="1"/>
</dbReference>
<dbReference type="PROSITE" id="PS50042">
    <property type="entry name" value="CNMP_BINDING_3"/>
    <property type="match status" value="1"/>
</dbReference>
<feature type="transmembrane region" description="Helical" evidence="8">
    <location>
        <begin position="317"/>
        <end position="340"/>
    </location>
</feature>
<evidence type="ECO:0000256" key="7">
    <source>
        <dbReference type="SAM" id="MobiDB-lite"/>
    </source>
</evidence>
<evidence type="ECO:0000256" key="6">
    <source>
        <dbReference type="ARBA" id="ARBA00023136"/>
    </source>
</evidence>
<comment type="subcellular location">
    <subcellularLocation>
        <location evidence="1">Membrane</location>
        <topology evidence="1">Multi-pass membrane protein</topology>
    </subcellularLocation>
</comment>
<evidence type="ECO:0000256" key="1">
    <source>
        <dbReference type="ARBA" id="ARBA00004141"/>
    </source>
</evidence>
<dbReference type="InterPro" id="IPR018490">
    <property type="entry name" value="cNMP-bd_dom_sf"/>
</dbReference>
<dbReference type="InterPro" id="IPR000595">
    <property type="entry name" value="cNMP-bd_dom"/>
</dbReference>
<feature type="transmembrane region" description="Helical" evidence="8">
    <location>
        <begin position="6"/>
        <end position="27"/>
    </location>
</feature>
<dbReference type="GO" id="GO:1902600">
    <property type="term" value="P:proton transmembrane transport"/>
    <property type="evidence" value="ECO:0007669"/>
    <property type="project" value="InterPro"/>
</dbReference>
<dbReference type="Proteomes" id="UP000078486">
    <property type="component" value="Unassembled WGS sequence"/>
</dbReference>
<dbReference type="Gene3D" id="1.20.1530.20">
    <property type="match status" value="1"/>
</dbReference>
<reference evidence="10 11" key="1">
    <citation type="submission" date="2016-01" db="EMBL/GenBank/DDBJ databases">
        <title>High potential of lignocellulose degradation of a new Verrucomicrobia species.</title>
        <authorList>
            <person name="Wang Y."/>
            <person name="Shi Y."/>
            <person name="Qiu Z."/>
            <person name="Liu S."/>
            <person name="Yang H."/>
        </authorList>
    </citation>
    <scope>NUCLEOTIDE SEQUENCE [LARGE SCALE GENOMIC DNA]</scope>
    <source>
        <strain evidence="10 11">TSB47</strain>
    </source>
</reference>
<dbReference type="GO" id="GO:0016020">
    <property type="term" value="C:membrane"/>
    <property type="evidence" value="ECO:0007669"/>
    <property type="project" value="UniProtKB-SubCell"/>
</dbReference>
<dbReference type="OrthoDB" id="9793589at2"/>
<dbReference type="InterPro" id="IPR018488">
    <property type="entry name" value="cNMP-bd_CS"/>
</dbReference>
<dbReference type="Gene3D" id="2.60.120.10">
    <property type="entry name" value="Jelly Rolls"/>
    <property type="match status" value="1"/>
</dbReference>
<organism evidence="10 11">
    <name type="scientific">Termitidicoccus mucosus</name>
    <dbReference type="NCBI Taxonomy" id="1184151"/>
    <lineage>
        <taxon>Bacteria</taxon>
        <taxon>Pseudomonadati</taxon>
        <taxon>Verrucomicrobiota</taxon>
        <taxon>Opitutia</taxon>
        <taxon>Opitutales</taxon>
        <taxon>Opitutaceae</taxon>
        <taxon>Termitidicoccus</taxon>
    </lineage>
</organism>
<evidence type="ECO:0000256" key="5">
    <source>
        <dbReference type="ARBA" id="ARBA00022989"/>
    </source>
</evidence>
<feature type="transmembrane region" description="Helical" evidence="8">
    <location>
        <begin position="119"/>
        <end position="138"/>
    </location>
</feature>
<name>A0A178IHY4_9BACT</name>
<dbReference type="Pfam" id="PF00027">
    <property type="entry name" value="cNMP_binding"/>
    <property type="match status" value="1"/>
</dbReference>
<keyword evidence="11" id="KW-1185">Reference proteome</keyword>
<dbReference type="PANTHER" id="PTHR42751:SF1">
    <property type="entry name" value="CATION_PROTON ANTIPORTER YBAL-RELATED"/>
    <property type="match status" value="1"/>
</dbReference>
<keyword evidence="6 8" id="KW-0472">Membrane</keyword>
<evidence type="ECO:0000256" key="2">
    <source>
        <dbReference type="ARBA" id="ARBA00005551"/>
    </source>
</evidence>
<evidence type="ECO:0000313" key="10">
    <source>
        <dbReference type="EMBL" id="OAM89368.1"/>
    </source>
</evidence>
<dbReference type="InterPro" id="IPR014710">
    <property type="entry name" value="RmlC-like_jellyroll"/>
</dbReference>
<feature type="transmembrane region" description="Helical" evidence="8">
    <location>
        <begin position="346"/>
        <end position="367"/>
    </location>
</feature>
<dbReference type="PROSITE" id="PS00889">
    <property type="entry name" value="CNMP_BINDING_2"/>
    <property type="match status" value="1"/>
</dbReference>
<proteinExistence type="inferred from homology"/>
<dbReference type="PANTHER" id="PTHR42751">
    <property type="entry name" value="SODIUM/HYDROGEN EXCHANGER FAMILY/TRKA DOMAIN PROTEIN"/>
    <property type="match status" value="1"/>
</dbReference>
<evidence type="ECO:0000256" key="4">
    <source>
        <dbReference type="ARBA" id="ARBA00022692"/>
    </source>
</evidence>
<comment type="caution">
    <text evidence="10">The sequence shown here is derived from an EMBL/GenBank/DDBJ whole genome shotgun (WGS) entry which is preliminary data.</text>
</comment>
<feature type="domain" description="Cyclic nucleotide-binding" evidence="9">
    <location>
        <begin position="458"/>
        <end position="572"/>
    </location>
</feature>
<dbReference type="InterPro" id="IPR006153">
    <property type="entry name" value="Cation/H_exchanger_TM"/>
</dbReference>
<dbReference type="Pfam" id="PF00999">
    <property type="entry name" value="Na_H_Exchanger"/>
    <property type="match status" value="1"/>
</dbReference>
<dbReference type="AlphaFoldDB" id="A0A178IHY4"/>
<dbReference type="EMBL" id="LRRQ01000099">
    <property type="protein sequence ID" value="OAM89368.1"/>
    <property type="molecule type" value="Genomic_DNA"/>
</dbReference>
<feature type="region of interest" description="Disordered" evidence="7">
    <location>
        <begin position="572"/>
        <end position="596"/>
    </location>
</feature>
<evidence type="ECO:0000256" key="8">
    <source>
        <dbReference type="SAM" id="Phobius"/>
    </source>
</evidence>
<keyword evidence="4 8" id="KW-0812">Transmembrane</keyword>
<dbReference type="GO" id="GO:0015297">
    <property type="term" value="F:antiporter activity"/>
    <property type="evidence" value="ECO:0007669"/>
    <property type="project" value="InterPro"/>
</dbReference>
<feature type="transmembrane region" description="Helical" evidence="8">
    <location>
        <begin position="379"/>
        <end position="398"/>
    </location>
</feature>
<dbReference type="RefSeq" id="WP_068770817.1">
    <property type="nucleotide sequence ID" value="NZ_CP109796.1"/>
</dbReference>
<comment type="similarity">
    <text evidence="2">Belongs to the monovalent cation:proton antiporter 2 (CPA2) transporter (TC 2.A.37) family.</text>
</comment>